<proteinExistence type="predicted"/>
<dbReference type="Proteomes" id="UP001595833">
    <property type="component" value="Unassembled WGS sequence"/>
</dbReference>
<comment type="cofactor">
    <cofactor evidence="1">
        <name>Zn(2+)</name>
        <dbReference type="ChEBI" id="CHEBI:29105"/>
    </cofactor>
</comment>
<evidence type="ECO:0000256" key="5">
    <source>
        <dbReference type="SAM" id="MobiDB-lite"/>
    </source>
</evidence>
<dbReference type="EMBL" id="JBHSJB010000027">
    <property type="protein sequence ID" value="MFC5057295.1"/>
    <property type="molecule type" value="Genomic_DNA"/>
</dbReference>
<dbReference type="SUPFAM" id="SSF51338">
    <property type="entry name" value="Composite domain of metallo-dependent hydrolases"/>
    <property type="match status" value="1"/>
</dbReference>
<protein>
    <recommendedName>
        <fullName evidence="6">Aminodeoxyfutalosine deaminase/Imidazolonepropionase-like composite domain-containing protein</fullName>
    </recommendedName>
</protein>
<reference evidence="8" key="1">
    <citation type="journal article" date="2019" name="Int. J. Syst. Evol. Microbiol.">
        <title>The Global Catalogue of Microorganisms (GCM) 10K type strain sequencing project: providing services to taxonomists for standard genome sequencing and annotation.</title>
        <authorList>
            <consortium name="The Broad Institute Genomics Platform"/>
            <consortium name="The Broad Institute Genome Sequencing Center for Infectious Disease"/>
            <person name="Wu L."/>
            <person name="Ma J."/>
        </authorList>
    </citation>
    <scope>NUCLEOTIDE SEQUENCE [LARGE SCALE GENOMIC DNA]</scope>
    <source>
        <strain evidence="8">KCTC 12848</strain>
    </source>
</reference>
<organism evidence="7 8">
    <name type="scientific">Saccharothrix xinjiangensis</name>
    <dbReference type="NCBI Taxonomy" id="204798"/>
    <lineage>
        <taxon>Bacteria</taxon>
        <taxon>Bacillati</taxon>
        <taxon>Actinomycetota</taxon>
        <taxon>Actinomycetes</taxon>
        <taxon>Pseudonocardiales</taxon>
        <taxon>Pseudonocardiaceae</taxon>
        <taxon>Saccharothrix</taxon>
    </lineage>
</organism>
<dbReference type="Pfam" id="PF22039">
    <property type="entry name" value="HUTI_composite_bact"/>
    <property type="match status" value="1"/>
</dbReference>
<evidence type="ECO:0000313" key="8">
    <source>
        <dbReference type="Proteomes" id="UP001595833"/>
    </source>
</evidence>
<keyword evidence="2" id="KW-0479">Metal-binding</keyword>
<dbReference type="InterPro" id="IPR011059">
    <property type="entry name" value="Metal-dep_hydrolase_composite"/>
</dbReference>
<evidence type="ECO:0000256" key="4">
    <source>
        <dbReference type="ARBA" id="ARBA00022833"/>
    </source>
</evidence>
<evidence type="ECO:0000259" key="6">
    <source>
        <dbReference type="Pfam" id="PF22039"/>
    </source>
</evidence>
<keyword evidence="3" id="KW-0378">Hydrolase</keyword>
<evidence type="ECO:0000256" key="1">
    <source>
        <dbReference type="ARBA" id="ARBA00001947"/>
    </source>
</evidence>
<evidence type="ECO:0000256" key="3">
    <source>
        <dbReference type="ARBA" id="ARBA00022801"/>
    </source>
</evidence>
<accession>A0ABV9Y6U7</accession>
<gene>
    <name evidence="7" type="ORF">ACFPFM_26570</name>
</gene>
<keyword evidence="8" id="KW-1185">Reference proteome</keyword>
<dbReference type="InterPro" id="IPR054418">
    <property type="entry name" value="MQNX/HUTI_composite_N"/>
</dbReference>
<comment type="caution">
    <text evidence="7">The sequence shown here is derived from an EMBL/GenBank/DDBJ whole genome shotgun (WGS) entry which is preliminary data.</text>
</comment>
<keyword evidence="4" id="KW-0862">Zinc</keyword>
<dbReference type="PANTHER" id="PTHR11271:SF6">
    <property type="entry name" value="GUANINE DEAMINASE"/>
    <property type="match status" value="1"/>
</dbReference>
<feature type="region of interest" description="Disordered" evidence="5">
    <location>
        <begin position="113"/>
        <end position="136"/>
    </location>
</feature>
<evidence type="ECO:0000313" key="7">
    <source>
        <dbReference type="EMBL" id="MFC5057295.1"/>
    </source>
</evidence>
<dbReference type="Gene3D" id="3.20.20.140">
    <property type="entry name" value="Metal-dependent hydrolases"/>
    <property type="match status" value="1"/>
</dbReference>
<dbReference type="PANTHER" id="PTHR11271">
    <property type="entry name" value="GUANINE DEAMINASE"/>
    <property type="match status" value="1"/>
</dbReference>
<sequence length="136" mass="14855">MTGHHRVVPDTRCTPGALVVADGRVEWVGPRRDLPARYAGADRVDHGDSLITPGFVDTHVHLAQVDAIASPGHQLLPWLEHSMYPAEMRFADLDYARRAGWFFCDTLLSVGTTTGVRSRPSTSTSARTGRWTSAAS</sequence>
<dbReference type="InterPro" id="IPR051607">
    <property type="entry name" value="Metallo-dep_hydrolases"/>
</dbReference>
<feature type="compositionally biased region" description="Low complexity" evidence="5">
    <location>
        <begin position="117"/>
        <end position="130"/>
    </location>
</feature>
<evidence type="ECO:0000256" key="2">
    <source>
        <dbReference type="ARBA" id="ARBA00022723"/>
    </source>
</evidence>
<feature type="domain" description="Aminodeoxyfutalosine deaminase/Imidazolonepropionase-like composite" evidence="6">
    <location>
        <begin position="16"/>
        <end position="41"/>
    </location>
</feature>
<dbReference type="RefSeq" id="WP_344037174.1">
    <property type="nucleotide sequence ID" value="NZ_BAAAKE010000006.1"/>
</dbReference>
<dbReference type="Gene3D" id="2.30.40.10">
    <property type="entry name" value="Urease, subunit C, domain 1"/>
    <property type="match status" value="1"/>
</dbReference>
<name>A0ABV9Y6U7_9PSEU</name>